<name>A0A6C0BMC8_9ZZZZ</name>
<accession>A0A6C0BMC8</accession>
<reference evidence="1" key="1">
    <citation type="journal article" date="2020" name="Nature">
        <title>Giant virus diversity and host interactions through global metagenomics.</title>
        <authorList>
            <person name="Schulz F."/>
            <person name="Roux S."/>
            <person name="Paez-Espino D."/>
            <person name="Jungbluth S."/>
            <person name="Walsh D.A."/>
            <person name="Denef V.J."/>
            <person name="McMahon K.D."/>
            <person name="Konstantinidis K.T."/>
            <person name="Eloe-Fadrosh E.A."/>
            <person name="Kyrpides N.C."/>
            <person name="Woyke T."/>
        </authorList>
    </citation>
    <scope>NUCLEOTIDE SEQUENCE</scope>
    <source>
        <strain evidence="1">GVMAG-M-3300017989-17</strain>
    </source>
</reference>
<evidence type="ECO:0000313" key="1">
    <source>
        <dbReference type="EMBL" id="QHS93346.1"/>
    </source>
</evidence>
<protein>
    <submittedName>
        <fullName evidence="1">Uncharacterized protein</fullName>
    </submittedName>
</protein>
<dbReference type="EMBL" id="MN739202">
    <property type="protein sequence ID" value="QHS93346.1"/>
    <property type="molecule type" value="Genomic_DNA"/>
</dbReference>
<sequence length="269" mass="31172">MNEYSTESEDDEESISHPNLIEPELLQLVHQHTRHSREMAVRRADVLESWRYNWQTKERKIPSAMVMAGKAIEQIEAAFEHLKQFHQALATVSPDLKPDELRGVDRLANETLRSYSGIIRDLEEKINALRLYWFPETVKQLKLGAYKAVRQPLEEWRGHHHVDAADQCLRCSMCFEAFDDNQVKPIIFKRRCTLNPLLSRTCDQPACQCAQPTNCLDCALDHLLKNGIHEGKSSVRCPACRGEVCIYDIQEITLVHESEEIRKLREQLQ</sequence>
<dbReference type="AlphaFoldDB" id="A0A6C0BMC8"/>
<organism evidence="1">
    <name type="scientific">viral metagenome</name>
    <dbReference type="NCBI Taxonomy" id="1070528"/>
    <lineage>
        <taxon>unclassified sequences</taxon>
        <taxon>metagenomes</taxon>
        <taxon>organismal metagenomes</taxon>
    </lineage>
</organism>
<proteinExistence type="predicted"/>